<dbReference type="EMBL" id="JALDAW010000016">
    <property type="protein sequence ID" value="MDY5168587.1"/>
    <property type="molecule type" value="Genomic_DNA"/>
</dbReference>
<reference evidence="2" key="1">
    <citation type="submission" date="2022-03" db="EMBL/GenBank/DDBJ databases">
        <title>First case of bacteraemia caused by Dielma fastidiosa in a patient hospitalised with diverticulitis.</title>
        <authorList>
            <person name="Forman-Ankjaer B."/>
            <person name="Hvid-Jensen F."/>
            <person name="Kobel C.M."/>
            <person name="Greve T."/>
        </authorList>
    </citation>
    <scope>NUCLEOTIDE SEQUENCE</scope>
    <source>
        <strain evidence="2">AUH_DF_2021</strain>
    </source>
</reference>
<dbReference type="Proteomes" id="UP001276902">
    <property type="component" value="Unassembled WGS sequence"/>
</dbReference>
<evidence type="ECO:0008006" key="4">
    <source>
        <dbReference type="Google" id="ProtNLM"/>
    </source>
</evidence>
<dbReference type="AlphaFoldDB" id="A0AB35UPA1"/>
<dbReference type="RefSeq" id="WP_320883812.1">
    <property type="nucleotide sequence ID" value="NZ_BAABZA010000010.1"/>
</dbReference>
<proteinExistence type="predicted"/>
<name>A0AB35UPA1_9FIRM</name>
<gene>
    <name evidence="2" type="ORF">MQE39_10720</name>
</gene>
<evidence type="ECO:0000313" key="2">
    <source>
        <dbReference type="EMBL" id="MDY5168587.1"/>
    </source>
</evidence>
<feature type="transmembrane region" description="Helical" evidence="1">
    <location>
        <begin position="16"/>
        <end position="35"/>
    </location>
</feature>
<accession>A0AB35UPA1</accession>
<comment type="caution">
    <text evidence="2">The sequence shown here is derived from an EMBL/GenBank/DDBJ whole genome shotgun (WGS) entry which is preliminary data.</text>
</comment>
<evidence type="ECO:0000313" key="3">
    <source>
        <dbReference type="Proteomes" id="UP001276902"/>
    </source>
</evidence>
<protein>
    <recommendedName>
        <fullName evidence="4">F0F1 ATP synthase subunit B</fullName>
    </recommendedName>
</protein>
<keyword evidence="1" id="KW-0812">Transmembrane</keyword>
<evidence type="ECO:0000256" key="1">
    <source>
        <dbReference type="SAM" id="Phobius"/>
    </source>
</evidence>
<organism evidence="2 3">
    <name type="scientific">Dielma fastidiosa</name>
    <dbReference type="NCBI Taxonomy" id="1034346"/>
    <lineage>
        <taxon>Bacteria</taxon>
        <taxon>Bacillati</taxon>
        <taxon>Bacillota</taxon>
        <taxon>Erysipelotrichia</taxon>
        <taxon>Erysipelotrichales</taxon>
        <taxon>Erysipelotrichaceae</taxon>
        <taxon>Dielma</taxon>
    </lineage>
</organism>
<keyword evidence="1" id="KW-1133">Transmembrane helix</keyword>
<keyword evidence="1" id="KW-0472">Membrane</keyword>
<sequence>MNETIVNELLKLVNDILPLLISLISAFLLYVLFLIKKRVQVETAKISNDEQRKLLENAIDDAFNLANQTVAAIEQQAASAIREAVKDGKIEREELLKLSDQALSEIKAKLSPEAQKLISENFADLDAYLKNEIEAAVLQIKGK</sequence>